<evidence type="ECO:0000256" key="4">
    <source>
        <dbReference type="SAM" id="MobiDB-lite"/>
    </source>
</evidence>
<evidence type="ECO:0000256" key="3">
    <source>
        <dbReference type="PROSITE-ProRule" id="PRU00221"/>
    </source>
</evidence>
<dbReference type="PROSITE" id="PS00678">
    <property type="entry name" value="WD_REPEATS_1"/>
    <property type="match status" value="1"/>
</dbReference>
<dbReference type="Gene3D" id="2.130.10.10">
    <property type="entry name" value="YVTN repeat-like/Quinoprotein amine dehydrogenase"/>
    <property type="match status" value="1"/>
</dbReference>
<dbReference type="SUPFAM" id="SSF50978">
    <property type="entry name" value="WD40 repeat-like"/>
    <property type="match status" value="1"/>
</dbReference>
<name>A0ABQ5RXP8_9CHLO</name>
<evidence type="ECO:0000256" key="2">
    <source>
        <dbReference type="ARBA" id="ARBA00022737"/>
    </source>
</evidence>
<dbReference type="Pfam" id="PF00400">
    <property type="entry name" value="WD40"/>
    <property type="match status" value="1"/>
</dbReference>
<dbReference type="Proteomes" id="UP001165090">
    <property type="component" value="Unassembled WGS sequence"/>
</dbReference>
<dbReference type="PROSITE" id="PS50082">
    <property type="entry name" value="WD_REPEATS_2"/>
    <property type="match status" value="1"/>
</dbReference>
<reference evidence="5 6" key="1">
    <citation type="journal article" date="2023" name="IScience">
        <title>Expanded male sex-determining region conserved during the evolution of homothallism in the green alga Volvox.</title>
        <authorList>
            <person name="Yamamoto K."/>
            <person name="Matsuzaki R."/>
            <person name="Mahakham W."/>
            <person name="Heman W."/>
            <person name="Sekimoto H."/>
            <person name="Kawachi M."/>
            <person name="Minakuchi Y."/>
            <person name="Toyoda A."/>
            <person name="Nozaki H."/>
        </authorList>
    </citation>
    <scope>NUCLEOTIDE SEQUENCE [LARGE SCALE GENOMIC DNA]</scope>
    <source>
        <strain evidence="5 6">NIES-4468</strain>
    </source>
</reference>
<protein>
    <recommendedName>
        <fullName evidence="7">DUF2415 domain-containing protein</fullName>
    </recommendedName>
</protein>
<evidence type="ECO:0000313" key="5">
    <source>
        <dbReference type="EMBL" id="GLI62402.1"/>
    </source>
</evidence>
<dbReference type="InterPro" id="IPR036322">
    <property type="entry name" value="WD40_repeat_dom_sf"/>
</dbReference>
<sequence>IGGEEGGAKGPEGRPALALPEAQPAAMIAVRPVCPYMEYDLYAAGQAPLASFYSYALTEGLDEDDEDEVVDEGEGEEHGGVGAEGPLLAEVGMEDEDMCGAAAGAGKAALGAGCSASCQPNRAATPQPGRQVVPDSRSEGATPCRAHGGGTAAVGSYDSIDTNGSEEMDDVDIDSEEDDYDRLLDGDGGAEDGGPFIGPIAAAAGAVSARVHRGANSESAYGGAWARARPRNFLWHAHHHRHAHDAAGPRVLSQHGRRTEGYIPRAKTVGAGRKIGGGCEGAASGGGVAGGSGAGAGTSSGAGPSNAGGNGGGGGGWSLRYQLSPAFVSADPWSDDEEEETDTTAEQFYVATQPKDIQGIPWERLHFNRTTYRETRLRQYRNYTNVLPDNNGGAYRAELAPLCATPRRGGTAGIAGGDTANPAAVRGPPFFSFVRNSRAVQSNIVHFQLRNLVWATSHNDVFVMHDNRINHWNPVARSITEVMNLGGGGGGGGGDGGARRGADESSRIQALGRVQVSTLCVSGDLVAAGGFLGELVVKRLSGLPSPSGRSPAGGPGPASGLRGHEGERRFVPAVAALGAAGGAAAAGTRGGTGGFQARGAAVRGPMGHLRGGGASGGKPGGGGALLYCGRITSSDNGITNGLEIFHDRVHGTVIMCANNDQKLRLFAAALGEGTLRSLAQWPFDWAVNYATVRPDSHLAAVVGDDPATLLTDVHNGTTVARLHGHQDYSFAAAWHPGGVLLATGNQDTTTLLWDVRKTNEPLTRLAGRMGAIRSLRFSPDGRFLAMSEPADFVHIYDVASGFQDCQEHDFFGEIAGIAFTPDSASLFVGISDLTYASLMQLERQRCEW</sequence>
<feature type="region of interest" description="Disordered" evidence="4">
    <location>
        <begin position="117"/>
        <end position="172"/>
    </location>
</feature>
<dbReference type="InterPro" id="IPR019775">
    <property type="entry name" value="WD40_repeat_CS"/>
</dbReference>
<dbReference type="PROSITE" id="PS50294">
    <property type="entry name" value="WD_REPEATS_REGION"/>
    <property type="match status" value="1"/>
</dbReference>
<evidence type="ECO:0000256" key="1">
    <source>
        <dbReference type="ARBA" id="ARBA00022574"/>
    </source>
</evidence>
<dbReference type="InterPro" id="IPR001680">
    <property type="entry name" value="WD40_rpt"/>
</dbReference>
<evidence type="ECO:0000313" key="6">
    <source>
        <dbReference type="Proteomes" id="UP001165090"/>
    </source>
</evidence>
<feature type="repeat" description="WD" evidence="3">
    <location>
        <begin position="722"/>
        <end position="763"/>
    </location>
</feature>
<proteinExistence type="predicted"/>
<evidence type="ECO:0008006" key="7">
    <source>
        <dbReference type="Google" id="ProtNLM"/>
    </source>
</evidence>
<dbReference type="PANTHER" id="PTHR43991:SF12">
    <property type="entry name" value="WD REPEAT PROTEIN (AFU_ORTHOLOGUE AFUA_8G05640)"/>
    <property type="match status" value="1"/>
</dbReference>
<feature type="non-terminal residue" evidence="5">
    <location>
        <position position="1"/>
    </location>
</feature>
<feature type="region of interest" description="Disordered" evidence="4">
    <location>
        <begin position="290"/>
        <end position="314"/>
    </location>
</feature>
<dbReference type="InterPro" id="IPR015943">
    <property type="entry name" value="WD40/YVTN_repeat-like_dom_sf"/>
</dbReference>
<organism evidence="5 6">
    <name type="scientific">Volvox africanus</name>
    <dbReference type="NCBI Taxonomy" id="51714"/>
    <lineage>
        <taxon>Eukaryota</taxon>
        <taxon>Viridiplantae</taxon>
        <taxon>Chlorophyta</taxon>
        <taxon>core chlorophytes</taxon>
        <taxon>Chlorophyceae</taxon>
        <taxon>CS clade</taxon>
        <taxon>Chlamydomonadales</taxon>
        <taxon>Volvocaceae</taxon>
        <taxon>Volvox</taxon>
    </lineage>
</organism>
<feature type="region of interest" description="Disordered" evidence="4">
    <location>
        <begin position="245"/>
        <end position="266"/>
    </location>
</feature>
<feature type="region of interest" description="Disordered" evidence="4">
    <location>
        <begin position="542"/>
        <end position="564"/>
    </location>
</feature>
<keyword evidence="1 3" id="KW-0853">WD repeat</keyword>
<feature type="compositionally biased region" description="Acidic residues" evidence="4">
    <location>
        <begin position="62"/>
        <end position="75"/>
    </location>
</feature>
<gene>
    <name evidence="5" type="ORF">VaNZ11_005020</name>
</gene>
<dbReference type="PANTHER" id="PTHR43991">
    <property type="entry name" value="WD REPEAT PROTEIN (AFU_ORTHOLOGUE AFUA_8G05640)-RELATED"/>
    <property type="match status" value="1"/>
</dbReference>
<keyword evidence="6" id="KW-1185">Reference proteome</keyword>
<keyword evidence="2" id="KW-0677">Repeat</keyword>
<dbReference type="SMART" id="SM00320">
    <property type="entry name" value="WD40"/>
    <property type="match status" value="2"/>
</dbReference>
<accession>A0ABQ5RXP8</accession>
<dbReference type="EMBL" id="BSDZ01000013">
    <property type="protein sequence ID" value="GLI62402.1"/>
    <property type="molecule type" value="Genomic_DNA"/>
</dbReference>
<feature type="region of interest" description="Disordered" evidence="4">
    <location>
        <begin position="62"/>
        <end position="83"/>
    </location>
</feature>
<comment type="caution">
    <text evidence="5">The sequence shown here is derived from an EMBL/GenBank/DDBJ whole genome shotgun (WGS) entry which is preliminary data.</text>
</comment>